<dbReference type="PANTHER" id="PTHR38432">
    <property type="entry name" value="TELA-LIKE PROTEIN SAOUHSC_01408"/>
    <property type="match status" value="1"/>
</dbReference>
<dbReference type="PIRSF" id="PIRSF026508">
    <property type="entry name" value="TelA"/>
    <property type="match status" value="1"/>
</dbReference>
<dbReference type="RefSeq" id="WP_186866748.1">
    <property type="nucleotide sequence ID" value="NZ_JACOPH010000004.1"/>
</dbReference>
<evidence type="ECO:0000256" key="1">
    <source>
        <dbReference type="PIRNR" id="PIRNR026508"/>
    </source>
</evidence>
<dbReference type="Proteomes" id="UP000606720">
    <property type="component" value="Unassembled WGS sequence"/>
</dbReference>
<accession>A0A923LPH5</accession>
<dbReference type="EMBL" id="JACOPH010000004">
    <property type="protein sequence ID" value="MBC5713970.1"/>
    <property type="molecule type" value="Genomic_DNA"/>
</dbReference>
<dbReference type="AlphaFoldDB" id="A0A923LPH5"/>
<evidence type="ECO:0000313" key="2">
    <source>
        <dbReference type="EMBL" id="MBC5713970.1"/>
    </source>
</evidence>
<comment type="caution">
    <text evidence="2">The sequence shown here is derived from an EMBL/GenBank/DDBJ whole genome shotgun (WGS) entry which is preliminary data.</text>
</comment>
<sequence>MGLDFSKSTMAAPAQTANGLKEAKDEIAVVEQYDIVADRQQMNAELVNSDEVDRIVSTIEVNNMDTIVSFGAEVAEEISKASDVVLNSMNMSQLDDTSEMLKTLAKIMDQFDIEEIKDNPGFFGKLFGNIKKQLDKILAKYHTMGDEVDKIYVQLKGYESEIRQSNKKLNTMFEANVNYYHELVKYILAGEQACKEIEDYIAQRQQDMETTGDESIQFELTSLNQALMMMEQRTQDLRTAENVAMQSIPMIKTMEFSNYNLVRKINSAFIVTLPVFKQALAQAILLKRQKIQAEAMSALDKKTNEMLIKNARNTVEVSKTTARLASGSSIQIETLETTWRTITSGIEETKRIQEDARKKRIEDQARLEAIKQDFNKQYHMPPAKR</sequence>
<organism evidence="2 3">
    <name type="scientific">Roseburia zhanii</name>
    <dbReference type="NCBI Taxonomy" id="2763064"/>
    <lineage>
        <taxon>Bacteria</taxon>
        <taxon>Bacillati</taxon>
        <taxon>Bacillota</taxon>
        <taxon>Clostridia</taxon>
        <taxon>Lachnospirales</taxon>
        <taxon>Lachnospiraceae</taxon>
        <taxon>Roseburia</taxon>
    </lineage>
</organism>
<dbReference type="PANTHER" id="PTHR38432:SF2">
    <property type="entry name" value="TELLURITE RESISTANCE PROTEIN"/>
    <property type="match status" value="1"/>
</dbReference>
<reference evidence="2" key="1">
    <citation type="submission" date="2020-08" db="EMBL/GenBank/DDBJ databases">
        <title>Genome public.</title>
        <authorList>
            <person name="Liu C."/>
            <person name="Sun Q."/>
        </authorList>
    </citation>
    <scope>NUCLEOTIDE SEQUENCE</scope>
    <source>
        <strain evidence="2">BX1005</strain>
    </source>
</reference>
<protein>
    <submittedName>
        <fullName evidence="2">Toxic anion resistance protein</fullName>
    </submittedName>
</protein>
<comment type="similarity">
    <text evidence="1">Belongs to the TelA family.</text>
</comment>
<gene>
    <name evidence="2" type="ORF">H8S17_07050</name>
</gene>
<name>A0A923LPH5_9FIRM</name>
<evidence type="ECO:0000313" key="3">
    <source>
        <dbReference type="Proteomes" id="UP000606720"/>
    </source>
</evidence>
<dbReference type="InterPro" id="IPR008863">
    <property type="entry name" value="Toxic_anion-R_TelA"/>
</dbReference>
<proteinExistence type="inferred from homology"/>
<keyword evidence="3" id="KW-1185">Reference proteome</keyword>
<dbReference type="Pfam" id="PF05816">
    <property type="entry name" value="TelA"/>
    <property type="match status" value="1"/>
</dbReference>